<dbReference type="InterPro" id="IPR002347">
    <property type="entry name" value="SDR_fam"/>
</dbReference>
<dbReference type="GO" id="GO:0008202">
    <property type="term" value="P:steroid metabolic process"/>
    <property type="evidence" value="ECO:0007669"/>
    <property type="project" value="TreeGrafter"/>
</dbReference>
<dbReference type="PRINTS" id="PR00081">
    <property type="entry name" value="GDHRDH"/>
</dbReference>
<dbReference type="Gene3D" id="3.40.50.720">
    <property type="entry name" value="NAD(P)-binding Rossmann-like Domain"/>
    <property type="match status" value="1"/>
</dbReference>
<feature type="transmembrane region" description="Helical" evidence="2">
    <location>
        <begin position="21"/>
        <end position="52"/>
    </location>
</feature>
<comment type="similarity">
    <text evidence="1">Belongs to the short-chain dehydrogenases/reductases (SDR) family.</text>
</comment>
<dbReference type="Proteomes" id="UP001497382">
    <property type="component" value="Unassembled WGS sequence"/>
</dbReference>
<keyword evidence="2" id="KW-0472">Membrane</keyword>
<evidence type="ECO:0000313" key="3">
    <source>
        <dbReference type="EMBL" id="CAL1274927.1"/>
    </source>
</evidence>
<dbReference type="SUPFAM" id="SSF51735">
    <property type="entry name" value="NAD(P)-binding Rossmann-fold domains"/>
    <property type="match status" value="1"/>
</dbReference>
<evidence type="ECO:0008006" key="5">
    <source>
        <dbReference type="Google" id="ProtNLM"/>
    </source>
</evidence>
<evidence type="ECO:0000256" key="2">
    <source>
        <dbReference type="SAM" id="Phobius"/>
    </source>
</evidence>
<accession>A0AAV1ZT09</accession>
<dbReference type="Pfam" id="PF00106">
    <property type="entry name" value="adh_short"/>
    <property type="match status" value="1"/>
</dbReference>
<reference evidence="3 4" key="1">
    <citation type="submission" date="2024-04" db="EMBL/GenBank/DDBJ databases">
        <authorList>
            <person name="Rising A."/>
            <person name="Reimegard J."/>
            <person name="Sonavane S."/>
            <person name="Akerstrom W."/>
            <person name="Nylinder S."/>
            <person name="Hedman E."/>
            <person name="Kallberg Y."/>
        </authorList>
    </citation>
    <scope>NUCLEOTIDE SEQUENCE [LARGE SCALE GENOMIC DNA]</scope>
</reference>
<dbReference type="PANTHER" id="PTHR43313">
    <property type="entry name" value="SHORT-CHAIN DEHYDROGENASE/REDUCTASE FAMILY 9C"/>
    <property type="match status" value="1"/>
</dbReference>
<name>A0AAV1ZT09_9ARAC</name>
<protein>
    <recommendedName>
        <fullName evidence="5">Estradiol 17-beta-dehydrogenase 2</fullName>
    </recommendedName>
</protein>
<dbReference type="PRINTS" id="PR00080">
    <property type="entry name" value="SDRFAMILY"/>
</dbReference>
<dbReference type="InterPro" id="IPR036291">
    <property type="entry name" value="NAD(P)-bd_dom_sf"/>
</dbReference>
<evidence type="ECO:0000313" key="4">
    <source>
        <dbReference type="Proteomes" id="UP001497382"/>
    </source>
</evidence>
<keyword evidence="4" id="KW-1185">Reference proteome</keyword>
<dbReference type="AlphaFoldDB" id="A0AAV1ZT09"/>
<evidence type="ECO:0000256" key="1">
    <source>
        <dbReference type="RuleBase" id="RU000363"/>
    </source>
</evidence>
<organism evidence="3 4">
    <name type="scientific">Larinioides sclopetarius</name>
    <dbReference type="NCBI Taxonomy" id="280406"/>
    <lineage>
        <taxon>Eukaryota</taxon>
        <taxon>Metazoa</taxon>
        <taxon>Ecdysozoa</taxon>
        <taxon>Arthropoda</taxon>
        <taxon>Chelicerata</taxon>
        <taxon>Arachnida</taxon>
        <taxon>Araneae</taxon>
        <taxon>Araneomorphae</taxon>
        <taxon>Entelegynae</taxon>
        <taxon>Araneoidea</taxon>
        <taxon>Araneidae</taxon>
        <taxon>Larinioides</taxon>
    </lineage>
</organism>
<dbReference type="PANTHER" id="PTHR43313:SF36">
    <property type="entry name" value="D-BETA-HYDROXYBUTYRATE DEHYDROGENASE, MITOCHONDRIAL"/>
    <property type="match status" value="1"/>
</dbReference>
<sequence length="401" mass="45346">MKIIYQMPHTRPIVLYSKFRLWAFELLVIMSGKYTLVLGAHLLSTALILNIINFISPFLTTWICSCVSIYILCMLTAAITFQYTKVKFLNEKVETENRAVFITGCDTGFGHALAKRLDSKGFHVFASCLFPSGEGASRLKASCSDRLLILPLDVRKDDSVENALNFVKEKLGSSELWAVVNNAGIFKGFSVEMSTMDEFKDVLDVNFLGTVRVTKAFLPLLKKSKGRIVNVTSAGGELSLPFAAPYISSKYAAVGFTDCLRHEIEMQGISVVSIEPEAFYTPMAENFFRDWNWKTSSEASTNDDCGDDYKKSLRDLINAGLSFVCRNPSIVVDDLESAVSLVHPDHTYKPRRHAFTRFIFFCYEVMPRSFRILIFKIILFIFFSEFKTPKNIVMKIISVER</sequence>
<dbReference type="EMBL" id="CAXIEN010000081">
    <property type="protein sequence ID" value="CAL1274927.1"/>
    <property type="molecule type" value="Genomic_DNA"/>
</dbReference>
<feature type="transmembrane region" description="Helical" evidence="2">
    <location>
        <begin position="58"/>
        <end position="81"/>
    </location>
</feature>
<feature type="transmembrane region" description="Helical" evidence="2">
    <location>
        <begin position="358"/>
        <end position="383"/>
    </location>
</feature>
<keyword evidence="2" id="KW-0812">Transmembrane</keyword>
<keyword evidence="2" id="KW-1133">Transmembrane helix</keyword>
<comment type="caution">
    <text evidence="3">The sequence shown here is derived from an EMBL/GenBank/DDBJ whole genome shotgun (WGS) entry which is preliminary data.</text>
</comment>
<proteinExistence type="inferred from homology"/>
<gene>
    <name evidence="3" type="ORF">LARSCL_LOCUS7791</name>
</gene>
<dbReference type="GO" id="GO:0016491">
    <property type="term" value="F:oxidoreductase activity"/>
    <property type="evidence" value="ECO:0007669"/>
    <property type="project" value="TreeGrafter"/>
</dbReference>